<reference evidence="3" key="1">
    <citation type="submission" date="2021-02" db="EMBL/GenBank/DDBJ databases">
        <authorList>
            <person name="Nowell W R."/>
        </authorList>
    </citation>
    <scope>NUCLEOTIDE SEQUENCE</scope>
</reference>
<dbReference type="PANTHER" id="PTHR24114:SF2">
    <property type="entry name" value="F-BOX DOMAIN-CONTAINING PROTEIN-RELATED"/>
    <property type="match status" value="1"/>
</dbReference>
<dbReference type="InterPro" id="IPR001611">
    <property type="entry name" value="Leu-rich_rpt"/>
</dbReference>
<dbReference type="SUPFAM" id="SSF52047">
    <property type="entry name" value="RNI-like"/>
    <property type="match status" value="1"/>
</dbReference>
<name>A0A820HVQ2_9BILA</name>
<proteinExistence type="predicted"/>
<dbReference type="AlphaFoldDB" id="A0A820HVQ2"/>
<dbReference type="Proteomes" id="UP000676336">
    <property type="component" value="Unassembled WGS sequence"/>
</dbReference>
<dbReference type="Pfam" id="PF13516">
    <property type="entry name" value="LRR_6"/>
    <property type="match status" value="2"/>
</dbReference>
<dbReference type="Proteomes" id="UP000681967">
    <property type="component" value="Unassembled WGS sequence"/>
</dbReference>
<dbReference type="InterPro" id="IPR032675">
    <property type="entry name" value="LRR_dom_sf"/>
</dbReference>
<protein>
    <submittedName>
        <fullName evidence="3">Uncharacterized protein</fullName>
    </submittedName>
</protein>
<evidence type="ECO:0000313" key="4">
    <source>
        <dbReference type="Proteomes" id="UP000663842"/>
    </source>
</evidence>
<dbReference type="InterPro" id="IPR052394">
    <property type="entry name" value="LRR-containing"/>
</dbReference>
<gene>
    <name evidence="2" type="ORF">BYL167_LOCUS12203</name>
    <name evidence="1" type="ORF">SMN809_LOCUS9815</name>
    <name evidence="3" type="ORF">UXM345_LOCUS33400</name>
</gene>
<dbReference type="EMBL" id="CAJOBH010003976">
    <property type="protein sequence ID" value="CAF3973307.1"/>
    <property type="molecule type" value="Genomic_DNA"/>
</dbReference>
<dbReference type="PANTHER" id="PTHR24114">
    <property type="entry name" value="LEUCINE RICH REPEAT FAMILY PROTEIN"/>
    <property type="match status" value="1"/>
</dbReference>
<accession>A0A820HVQ2</accession>
<sequence>MQLSTTIDFSRGDVDEKNGEYLANALQNNTALRPLSLRGENQIGDTGAEHLANVLREKTTLVELDLRRNIGGLCVTIGAEIEIRNNKTLRKLSLRYNEIGPKGAFRVAAVLRNNTVFNIDSVINPY</sequence>
<dbReference type="EMBL" id="CAJOBI010003246">
    <property type="protein sequence ID" value="CAF3961475.1"/>
    <property type="molecule type" value="Genomic_DNA"/>
</dbReference>
<evidence type="ECO:0000313" key="1">
    <source>
        <dbReference type="EMBL" id="CAF3961475.1"/>
    </source>
</evidence>
<comment type="caution">
    <text evidence="3">The sequence shown here is derived from an EMBL/GenBank/DDBJ whole genome shotgun (WGS) entry which is preliminary data.</text>
</comment>
<dbReference type="Proteomes" id="UP000663842">
    <property type="component" value="Unassembled WGS sequence"/>
</dbReference>
<evidence type="ECO:0000313" key="3">
    <source>
        <dbReference type="EMBL" id="CAF4300821.1"/>
    </source>
</evidence>
<dbReference type="EMBL" id="CAJOBF010011063">
    <property type="protein sequence ID" value="CAF4300821.1"/>
    <property type="molecule type" value="Genomic_DNA"/>
</dbReference>
<evidence type="ECO:0000313" key="2">
    <source>
        <dbReference type="EMBL" id="CAF3973307.1"/>
    </source>
</evidence>
<dbReference type="SMART" id="SM00368">
    <property type="entry name" value="LRR_RI"/>
    <property type="match status" value="2"/>
</dbReference>
<organism evidence="3 4">
    <name type="scientific">Rotaria magnacalcarata</name>
    <dbReference type="NCBI Taxonomy" id="392030"/>
    <lineage>
        <taxon>Eukaryota</taxon>
        <taxon>Metazoa</taxon>
        <taxon>Spiralia</taxon>
        <taxon>Gnathifera</taxon>
        <taxon>Rotifera</taxon>
        <taxon>Eurotatoria</taxon>
        <taxon>Bdelloidea</taxon>
        <taxon>Philodinida</taxon>
        <taxon>Philodinidae</taxon>
        <taxon>Rotaria</taxon>
    </lineage>
</organism>
<dbReference type="Gene3D" id="3.80.10.10">
    <property type="entry name" value="Ribonuclease Inhibitor"/>
    <property type="match status" value="2"/>
</dbReference>